<dbReference type="InterPro" id="IPR000581">
    <property type="entry name" value="ILV_EDD_N"/>
</dbReference>
<evidence type="ECO:0000256" key="4">
    <source>
        <dbReference type="ARBA" id="ARBA00022714"/>
    </source>
</evidence>
<comment type="similarity">
    <text evidence="2">Belongs to the IlvD/Edd family.</text>
</comment>
<keyword evidence="6" id="KW-0460">Magnesium</keyword>
<comment type="cofactor">
    <cofactor evidence="1">
        <name>Mg(2+)</name>
        <dbReference type="ChEBI" id="CHEBI:18420"/>
    </cofactor>
</comment>
<dbReference type="InterPro" id="IPR042096">
    <property type="entry name" value="Dihydro-acid_dehy_C"/>
</dbReference>
<dbReference type="GO" id="GO:0009097">
    <property type="term" value="P:isoleucine biosynthetic process"/>
    <property type="evidence" value="ECO:0007669"/>
    <property type="project" value="UniProtKB-UniPathway"/>
</dbReference>
<dbReference type="Gene3D" id="3.50.30.80">
    <property type="entry name" value="IlvD/EDD C-terminal domain-like"/>
    <property type="match status" value="1"/>
</dbReference>
<evidence type="ECO:0000259" key="19">
    <source>
        <dbReference type="Pfam" id="PF24877"/>
    </source>
</evidence>
<evidence type="ECO:0000256" key="15">
    <source>
        <dbReference type="ARBA" id="ARBA00034078"/>
    </source>
</evidence>
<dbReference type="PROSITE" id="PS00886">
    <property type="entry name" value="ILVD_EDD_1"/>
    <property type="match status" value="1"/>
</dbReference>
<evidence type="ECO:0000256" key="8">
    <source>
        <dbReference type="ARBA" id="ARBA00023014"/>
    </source>
</evidence>
<feature type="domain" description="Dihydroxy-acid/6-phosphogluconate dehydratase C-terminal" evidence="19">
    <location>
        <begin position="387"/>
        <end position="598"/>
    </location>
</feature>
<dbReference type="InterPro" id="IPR056740">
    <property type="entry name" value="ILV_EDD_C"/>
</dbReference>
<feature type="domain" description="Dihydroxy-acid/6-phosphogluconate dehydratase N-terminal" evidence="18">
    <location>
        <begin position="47"/>
        <end position="374"/>
    </location>
</feature>
<accession>A0A316VA44</accession>
<keyword evidence="9" id="KW-0456">Lyase</keyword>
<dbReference type="InterPro" id="IPR050165">
    <property type="entry name" value="DHAD_IlvD/Edd"/>
</dbReference>
<keyword evidence="4" id="KW-0001">2Fe-2S</keyword>
<keyword evidence="10" id="KW-0100">Branched-chain amino acid biosynthesis</keyword>
<evidence type="ECO:0000256" key="9">
    <source>
        <dbReference type="ARBA" id="ARBA00023239"/>
    </source>
</evidence>
<dbReference type="OrthoDB" id="3851628at2759"/>
<dbReference type="FunFam" id="3.50.30.80:FF:000001">
    <property type="entry name" value="Dihydroxy-acid dehydratase"/>
    <property type="match status" value="1"/>
</dbReference>
<dbReference type="STRING" id="1280837.A0A316VA44"/>
<dbReference type="GO" id="GO:0004160">
    <property type="term" value="F:dihydroxy-acid dehydratase activity"/>
    <property type="evidence" value="ECO:0007669"/>
    <property type="project" value="UniProtKB-EC"/>
</dbReference>
<dbReference type="Pfam" id="PF00920">
    <property type="entry name" value="ILVD_EDD_N"/>
    <property type="match status" value="1"/>
</dbReference>
<dbReference type="GO" id="GO:0005739">
    <property type="term" value="C:mitochondrion"/>
    <property type="evidence" value="ECO:0007669"/>
    <property type="project" value="TreeGrafter"/>
</dbReference>
<dbReference type="PANTHER" id="PTHR21000">
    <property type="entry name" value="DIHYDROXY-ACID DEHYDRATASE DAD"/>
    <property type="match status" value="1"/>
</dbReference>
<evidence type="ECO:0000313" key="21">
    <source>
        <dbReference type="Proteomes" id="UP000245771"/>
    </source>
</evidence>
<dbReference type="NCBIfam" id="NF002068">
    <property type="entry name" value="PRK00911.1"/>
    <property type="match status" value="1"/>
</dbReference>
<proteinExistence type="inferred from homology"/>
<dbReference type="UniPathway" id="UPA00047">
    <property type="reaction ID" value="UER00057"/>
</dbReference>
<dbReference type="SUPFAM" id="SSF143975">
    <property type="entry name" value="IlvD/EDD N-terminal domain-like"/>
    <property type="match status" value="1"/>
</dbReference>
<reference evidence="20 21" key="1">
    <citation type="journal article" date="2018" name="Mol. Biol. Evol.">
        <title>Broad Genomic Sampling Reveals a Smut Pathogenic Ancestry of the Fungal Clade Ustilaginomycotina.</title>
        <authorList>
            <person name="Kijpornyongpan T."/>
            <person name="Mondo S.J."/>
            <person name="Barry K."/>
            <person name="Sandor L."/>
            <person name="Lee J."/>
            <person name="Lipzen A."/>
            <person name="Pangilinan J."/>
            <person name="LaButti K."/>
            <person name="Hainaut M."/>
            <person name="Henrissat B."/>
            <person name="Grigoriev I.V."/>
            <person name="Spatafora J.W."/>
            <person name="Aime M.C."/>
        </authorList>
    </citation>
    <scope>NUCLEOTIDE SEQUENCE [LARGE SCALE GENOMIC DNA]</scope>
    <source>
        <strain evidence="20 21">MCA 3882</strain>
    </source>
</reference>
<evidence type="ECO:0000256" key="11">
    <source>
        <dbReference type="ARBA" id="ARBA00029304"/>
    </source>
</evidence>
<comment type="catalytic activity">
    <reaction evidence="11">
        <text>(2R)-2,3-dihydroxy-3-methylbutanoate = 3-methyl-2-oxobutanoate + H2O</text>
        <dbReference type="Rhea" id="RHEA:24809"/>
        <dbReference type="ChEBI" id="CHEBI:11851"/>
        <dbReference type="ChEBI" id="CHEBI:15377"/>
        <dbReference type="ChEBI" id="CHEBI:49072"/>
        <dbReference type="EC" id="4.2.1.9"/>
    </reaction>
    <physiologicalReaction direction="left-to-right" evidence="11">
        <dbReference type="Rhea" id="RHEA:24810"/>
    </physiologicalReaction>
</comment>
<protein>
    <recommendedName>
        <fullName evidence="14">dihydroxy-acid dehydratase</fullName>
        <ecNumber evidence="14">4.2.1.9</ecNumber>
    </recommendedName>
</protein>
<evidence type="ECO:0000256" key="14">
    <source>
        <dbReference type="ARBA" id="ARBA00029490"/>
    </source>
</evidence>
<gene>
    <name evidence="20" type="ORF">FA14DRAFT_165121</name>
</gene>
<dbReference type="GeneID" id="37021716"/>
<dbReference type="GO" id="GO:0046872">
    <property type="term" value="F:metal ion binding"/>
    <property type="evidence" value="ECO:0007669"/>
    <property type="project" value="UniProtKB-KW"/>
</dbReference>
<keyword evidence="7" id="KW-0408">Iron</keyword>
<evidence type="ECO:0000256" key="2">
    <source>
        <dbReference type="ARBA" id="ARBA00006486"/>
    </source>
</evidence>
<organism evidence="20 21">
    <name type="scientific">Meira miltonrushii</name>
    <dbReference type="NCBI Taxonomy" id="1280837"/>
    <lineage>
        <taxon>Eukaryota</taxon>
        <taxon>Fungi</taxon>
        <taxon>Dikarya</taxon>
        <taxon>Basidiomycota</taxon>
        <taxon>Ustilaginomycotina</taxon>
        <taxon>Exobasidiomycetes</taxon>
        <taxon>Exobasidiales</taxon>
        <taxon>Brachybasidiaceae</taxon>
        <taxon>Meira</taxon>
    </lineage>
</organism>
<comment type="pathway">
    <text evidence="13">Amino-acid biosynthesis; L-isoleucine biosynthesis; L-isoleucine from 2-oxobutanoate: step 3/4.</text>
</comment>
<dbReference type="RefSeq" id="XP_025354240.1">
    <property type="nucleotide sequence ID" value="XM_025499935.1"/>
</dbReference>
<dbReference type="SUPFAM" id="SSF52016">
    <property type="entry name" value="LeuD/IlvD-like"/>
    <property type="match status" value="1"/>
</dbReference>
<dbReference type="InterPro" id="IPR020558">
    <property type="entry name" value="DiOHA_6PGluconate_deHydtase_CS"/>
</dbReference>
<evidence type="ECO:0000256" key="10">
    <source>
        <dbReference type="ARBA" id="ARBA00023304"/>
    </source>
</evidence>
<evidence type="ECO:0000256" key="7">
    <source>
        <dbReference type="ARBA" id="ARBA00023004"/>
    </source>
</evidence>
<dbReference type="PROSITE" id="PS00887">
    <property type="entry name" value="ILVD_EDD_2"/>
    <property type="match status" value="1"/>
</dbReference>
<evidence type="ECO:0000259" key="18">
    <source>
        <dbReference type="Pfam" id="PF00920"/>
    </source>
</evidence>
<dbReference type="GO" id="GO:0009099">
    <property type="term" value="P:L-valine biosynthetic process"/>
    <property type="evidence" value="ECO:0007669"/>
    <property type="project" value="UniProtKB-UniPathway"/>
</dbReference>
<dbReference type="UniPathway" id="UPA00049">
    <property type="reaction ID" value="UER00061"/>
</dbReference>
<keyword evidence="5" id="KW-0479">Metal-binding</keyword>
<dbReference type="InterPro" id="IPR037237">
    <property type="entry name" value="IlvD/EDD_N"/>
</dbReference>
<evidence type="ECO:0000256" key="6">
    <source>
        <dbReference type="ARBA" id="ARBA00022842"/>
    </source>
</evidence>
<evidence type="ECO:0000256" key="3">
    <source>
        <dbReference type="ARBA" id="ARBA00022605"/>
    </source>
</evidence>
<keyword evidence="3" id="KW-0028">Amino-acid biosynthesis</keyword>
<dbReference type="PANTHER" id="PTHR21000:SF5">
    <property type="entry name" value="DIHYDROXY-ACID DEHYDRATASE, MITOCHONDRIAL"/>
    <property type="match status" value="1"/>
</dbReference>
<name>A0A316VA44_9BASI</name>
<evidence type="ECO:0000256" key="16">
    <source>
        <dbReference type="ARBA" id="ARBA00052865"/>
    </source>
</evidence>
<dbReference type="Proteomes" id="UP000245771">
    <property type="component" value="Unassembled WGS sequence"/>
</dbReference>
<dbReference type="InterPro" id="IPR004404">
    <property type="entry name" value="DihydroxyA_deHydtase"/>
</dbReference>
<feature type="region of interest" description="Disordered" evidence="17">
    <location>
        <begin position="545"/>
        <end position="575"/>
    </location>
</feature>
<dbReference type="Pfam" id="PF24877">
    <property type="entry name" value="ILV_EDD_C"/>
    <property type="match status" value="1"/>
</dbReference>
<comment type="cofactor">
    <cofactor evidence="15">
        <name>[2Fe-2S] cluster</name>
        <dbReference type="ChEBI" id="CHEBI:190135"/>
    </cofactor>
</comment>
<evidence type="ECO:0000313" key="20">
    <source>
        <dbReference type="EMBL" id="PWN33938.1"/>
    </source>
</evidence>
<evidence type="ECO:0000256" key="5">
    <source>
        <dbReference type="ARBA" id="ARBA00022723"/>
    </source>
</evidence>
<dbReference type="GO" id="GO:0051537">
    <property type="term" value="F:2 iron, 2 sulfur cluster binding"/>
    <property type="evidence" value="ECO:0007669"/>
    <property type="project" value="UniProtKB-KW"/>
</dbReference>
<evidence type="ECO:0000256" key="13">
    <source>
        <dbReference type="ARBA" id="ARBA00029437"/>
    </source>
</evidence>
<dbReference type="InParanoid" id="A0A316VA44"/>
<keyword evidence="21" id="KW-1185">Reference proteome</keyword>
<evidence type="ECO:0000256" key="1">
    <source>
        <dbReference type="ARBA" id="ARBA00001946"/>
    </source>
</evidence>
<evidence type="ECO:0000256" key="17">
    <source>
        <dbReference type="SAM" id="MobiDB-lite"/>
    </source>
</evidence>
<dbReference type="NCBIfam" id="TIGR00110">
    <property type="entry name" value="ilvD"/>
    <property type="match status" value="1"/>
</dbReference>
<dbReference type="EMBL" id="KZ819604">
    <property type="protein sequence ID" value="PWN33938.1"/>
    <property type="molecule type" value="Genomic_DNA"/>
</dbReference>
<feature type="compositionally biased region" description="Polar residues" evidence="17">
    <location>
        <begin position="551"/>
        <end position="575"/>
    </location>
</feature>
<evidence type="ECO:0000256" key="12">
    <source>
        <dbReference type="ARBA" id="ARBA00029436"/>
    </source>
</evidence>
<keyword evidence="8" id="KW-0411">Iron-sulfur</keyword>
<comment type="pathway">
    <text evidence="12">Amino-acid biosynthesis; L-valine biosynthesis; L-valine from pyruvate: step 3/4.</text>
</comment>
<dbReference type="AlphaFoldDB" id="A0A316VA44"/>
<sequence length="603" mass="64361">MPVRENGGSKDGVVLNKYSCEVTQGAEKGGAQAMLHAAGLSIEDLDKPQIGISSVWWEGNPCNMHLLEFGKLVKQGCQNAGLIGLQFNTIGISDGITMGSQGMRFSLPSRDLIADSIESVMVGQCYDANVSIVGCDKNPPGALMAAMRHNRPTIMVWGGTILPGYLSKDIESIGKKKGDKTNISDTFEAAGAYITGKITNEERLEIVRKACPGPGACGGMYTANTMASFLEVTGMCLPGTASTPAVHANKHQECLRVGAAIRKMLELDIKPRDILTKKAFENAIVLINALGGSTNAVLHLIAIARCGDVDLTIDDFQRIADKTPFLANMKPSGKYLMEDLFNEGGLLPVIKYLASNDMLHLDVMTCTGQTLGENLKDVEPIKFEGQDIIAPLEKPLKPTGHITIMRGNLCPGGAVSKLTGKEGLYFDGKAVCFDQEAGVMEAIQNGRVTHGSVIIIRYVGPKGSPGMPEMLAPTAAVMGAGLGKSTALITDGRFSGASHGFCTGHVVPEAMEGGPIALVQDGDRITIDASSREINIHIDENEFSKRKQEWQTKMNAQRDQQAKNTNDPHASSASANLRVKRGVLAKYAMLVRDASQGAVTDLF</sequence>
<dbReference type="HAMAP" id="MF_00012">
    <property type="entry name" value="IlvD"/>
    <property type="match status" value="1"/>
</dbReference>
<comment type="catalytic activity">
    <reaction evidence="16">
        <text>(2R,3R)-2,3-dihydroxy-3-methylpentanoate = (S)-3-methyl-2-oxopentanoate + H2O</text>
        <dbReference type="Rhea" id="RHEA:27694"/>
        <dbReference type="ChEBI" id="CHEBI:15377"/>
        <dbReference type="ChEBI" id="CHEBI:35146"/>
        <dbReference type="ChEBI" id="CHEBI:49258"/>
        <dbReference type="EC" id="4.2.1.9"/>
    </reaction>
    <physiologicalReaction direction="left-to-right" evidence="16">
        <dbReference type="Rhea" id="RHEA:27695"/>
    </physiologicalReaction>
</comment>
<dbReference type="EC" id="4.2.1.9" evidence="14"/>